<dbReference type="InterPro" id="IPR027477">
    <property type="entry name" value="Succ_DH/fumarate_Rdtase_cat_sf"/>
</dbReference>
<comment type="cofactor">
    <cofactor evidence="1">
        <name>FAD</name>
        <dbReference type="ChEBI" id="CHEBI:57692"/>
    </cofactor>
</comment>
<dbReference type="GO" id="GO:0008202">
    <property type="term" value="P:steroid metabolic process"/>
    <property type="evidence" value="ECO:0007669"/>
    <property type="project" value="UniProtKB-ARBA"/>
</dbReference>
<dbReference type="SUPFAM" id="SSF51905">
    <property type="entry name" value="FAD/NAD(P)-binding domain"/>
    <property type="match status" value="1"/>
</dbReference>
<organism evidence="6">
    <name type="scientific">Escherichia coli</name>
    <dbReference type="NCBI Taxonomy" id="562"/>
    <lineage>
        <taxon>Bacteria</taxon>
        <taxon>Pseudomonadati</taxon>
        <taxon>Pseudomonadota</taxon>
        <taxon>Gammaproteobacteria</taxon>
        <taxon>Enterobacterales</taxon>
        <taxon>Enterobacteriaceae</taxon>
        <taxon>Escherichia</taxon>
    </lineage>
</organism>
<evidence type="ECO:0000256" key="1">
    <source>
        <dbReference type="ARBA" id="ARBA00001974"/>
    </source>
</evidence>
<dbReference type="PANTHER" id="PTHR43400">
    <property type="entry name" value="FUMARATE REDUCTASE"/>
    <property type="match status" value="1"/>
</dbReference>
<name>A0A765T4Z7_ECOLX</name>
<dbReference type="Gene3D" id="3.90.700.10">
    <property type="entry name" value="Succinate dehydrogenase/fumarate reductase flavoprotein, catalytic domain"/>
    <property type="match status" value="1"/>
</dbReference>
<comment type="caution">
    <text evidence="6">The sequence shown here is derived from an EMBL/GenBank/DDBJ whole genome shotgun (WGS) entry which is preliminary data.</text>
</comment>
<gene>
    <name evidence="6" type="ORF">GGB84_002392</name>
</gene>
<evidence type="ECO:0000256" key="2">
    <source>
        <dbReference type="ARBA" id="ARBA00022630"/>
    </source>
</evidence>
<reference evidence="6" key="2">
    <citation type="submission" date="2020-02" db="EMBL/GenBank/DDBJ databases">
        <authorList>
            <consortium name="NCBI Pathogen Detection Project"/>
        </authorList>
    </citation>
    <scope>NUCLEOTIDE SEQUENCE</scope>
    <source>
        <strain evidence="6">1839</strain>
    </source>
</reference>
<dbReference type="InterPro" id="IPR003953">
    <property type="entry name" value="FAD-dep_OxRdtase_2_FAD-bd"/>
</dbReference>
<dbReference type="SUPFAM" id="SSF56425">
    <property type="entry name" value="Succinate dehydrogenase/fumarate reductase flavoprotein, catalytic domain"/>
    <property type="match status" value="1"/>
</dbReference>
<sequence>MNKIPHINLSNPSVEPVSEKVIQTDIVVIGGGLSGMSAGLTAVQGGAKVVIFEKLPSLGGAGVYPEGSLGIGTLMQKKEGKGATLNQAFGKAIDFHHWRANASALHALMKNSGETIDWVASNGVEFTTLKTTIYPQSDSLWTWHMYKHNGASVTKSFYKKILDGGGQIYTETPVKKIIRDKQSGEVVGVEAVNSVTGEKIIAYGKGVIVATGGFANNRDMIEKYITDVNQKNMVPVKLRGPLIDGREGDGIKMGQEIGADTAGMQTIAGNSPYVDQDPPIRQFNGADYQKQARTSLSQPFLWINRQGERFFDESLGSSFTLVYNAITMNGGVMYSIWDDAMRQKMVNEGPVTPFNAIVLPGQPMKALDQAIEIGMKEGWLFKGETLDDLAKQINVPADNLKATIAKVNKYTDDGFDPDWGRKKEHLFKFQDKGPYYAVKGIRAYFLTLGGLKMNSDLQVYDTNEKIIPGLYVVGQDMGGLYDSSYDLVLEGSASGFALTSGRMAAKHIISTRMQTQGGGK</sequence>
<dbReference type="PRINTS" id="PR00411">
    <property type="entry name" value="PNDRDTASEI"/>
</dbReference>
<dbReference type="PANTHER" id="PTHR43400:SF10">
    <property type="entry name" value="3-OXOSTEROID 1-DEHYDROGENASE"/>
    <property type="match status" value="1"/>
</dbReference>
<evidence type="ECO:0000256" key="3">
    <source>
        <dbReference type="ARBA" id="ARBA00022827"/>
    </source>
</evidence>
<keyword evidence="4" id="KW-0560">Oxidoreductase</keyword>
<dbReference type="EMBL" id="DAAYTU010000012">
    <property type="protein sequence ID" value="HAG5770725.1"/>
    <property type="molecule type" value="Genomic_DNA"/>
</dbReference>
<dbReference type="InterPro" id="IPR050315">
    <property type="entry name" value="FAD-oxidoreductase_2"/>
</dbReference>
<proteinExistence type="predicted"/>
<dbReference type="InterPro" id="IPR036188">
    <property type="entry name" value="FAD/NAD-bd_sf"/>
</dbReference>
<dbReference type="GO" id="GO:0016491">
    <property type="term" value="F:oxidoreductase activity"/>
    <property type="evidence" value="ECO:0007669"/>
    <property type="project" value="UniProtKB-KW"/>
</dbReference>
<dbReference type="Gene3D" id="3.50.50.60">
    <property type="entry name" value="FAD/NAD(P)-binding domain"/>
    <property type="match status" value="1"/>
</dbReference>
<keyword evidence="3" id="KW-0274">FAD</keyword>
<keyword evidence="2" id="KW-0285">Flavoprotein</keyword>
<evidence type="ECO:0000256" key="4">
    <source>
        <dbReference type="ARBA" id="ARBA00023002"/>
    </source>
</evidence>
<evidence type="ECO:0000259" key="5">
    <source>
        <dbReference type="Pfam" id="PF00890"/>
    </source>
</evidence>
<dbReference type="Pfam" id="PF00890">
    <property type="entry name" value="FAD_binding_2"/>
    <property type="match status" value="1"/>
</dbReference>
<dbReference type="AlphaFoldDB" id="A0A765T4Z7"/>
<evidence type="ECO:0000313" key="6">
    <source>
        <dbReference type="EMBL" id="HAG5770725.1"/>
    </source>
</evidence>
<accession>A0A765T4Z7</accession>
<feature type="domain" description="FAD-dependent oxidoreductase 2 FAD-binding" evidence="5">
    <location>
        <begin position="25"/>
        <end position="485"/>
    </location>
</feature>
<protein>
    <submittedName>
        <fullName evidence="6">FAD-dependent oxidoreductase</fullName>
    </submittedName>
</protein>
<reference evidence="6" key="1">
    <citation type="journal article" date="2018" name="Genome Biol.">
        <title>SKESA: strategic k-mer extension for scrupulous assemblies.</title>
        <authorList>
            <person name="Souvorov A."/>
            <person name="Agarwala R."/>
            <person name="Lipman D.J."/>
        </authorList>
    </citation>
    <scope>NUCLEOTIDE SEQUENCE [LARGE SCALE GENOMIC DNA]</scope>
    <source>
        <strain evidence="6">1839</strain>
    </source>
</reference>